<name>A0A8C7NTZ9_ONCMY</name>
<reference evidence="2" key="2">
    <citation type="submission" date="2025-08" db="UniProtKB">
        <authorList>
            <consortium name="Ensembl"/>
        </authorList>
    </citation>
    <scope>IDENTIFICATION</scope>
</reference>
<dbReference type="Proteomes" id="UP000694395">
    <property type="component" value="Chromosome 16"/>
</dbReference>
<evidence type="ECO:0000256" key="1">
    <source>
        <dbReference type="SAM" id="MobiDB-lite"/>
    </source>
</evidence>
<reference evidence="2" key="3">
    <citation type="submission" date="2025-09" db="UniProtKB">
        <authorList>
            <consortium name="Ensembl"/>
        </authorList>
    </citation>
    <scope>IDENTIFICATION</scope>
</reference>
<accession>A0A8C7NTZ9</accession>
<evidence type="ECO:0000313" key="3">
    <source>
        <dbReference type="Proteomes" id="UP000694395"/>
    </source>
</evidence>
<dbReference type="Ensembl" id="ENSOMYT00000013941.2">
    <property type="protein sequence ID" value="ENSOMYP00000012605.2"/>
    <property type="gene ID" value="ENSOMYG00000006291.2"/>
</dbReference>
<reference evidence="2" key="1">
    <citation type="submission" date="2020-07" db="EMBL/GenBank/DDBJ databases">
        <title>A long reads based de novo assembly of the rainbow trout Arlee double haploid line genome.</title>
        <authorList>
            <person name="Gao G."/>
            <person name="Palti Y."/>
        </authorList>
    </citation>
    <scope>NUCLEOTIDE SEQUENCE [LARGE SCALE GENOMIC DNA]</scope>
</reference>
<dbReference type="GeneTree" id="ENSGT00990000212500"/>
<protein>
    <submittedName>
        <fullName evidence="2">Uncharacterized protein</fullName>
    </submittedName>
</protein>
<sequence>IVYSSNRQVLGNRTQSPLRLSFLTHLFRSAVEFIGLKFQTLVQPDLTKTGNTGSSFAGPSDDWLWQPKPPSKRESILNCDTVLET</sequence>
<dbReference type="InterPro" id="IPR024491">
    <property type="entry name" value="Se_SelK/SelG"/>
</dbReference>
<organism evidence="2 3">
    <name type="scientific">Oncorhynchus mykiss</name>
    <name type="common">Rainbow trout</name>
    <name type="synonym">Salmo gairdneri</name>
    <dbReference type="NCBI Taxonomy" id="8022"/>
    <lineage>
        <taxon>Eukaryota</taxon>
        <taxon>Metazoa</taxon>
        <taxon>Chordata</taxon>
        <taxon>Craniata</taxon>
        <taxon>Vertebrata</taxon>
        <taxon>Euteleostomi</taxon>
        <taxon>Actinopterygii</taxon>
        <taxon>Neopterygii</taxon>
        <taxon>Teleostei</taxon>
        <taxon>Protacanthopterygii</taxon>
        <taxon>Salmoniformes</taxon>
        <taxon>Salmonidae</taxon>
        <taxon>Salmoninae</taxon>
        <taxon>Oncorhynchus</taxon>
    </lineage>
</organism>
<feature type="region of interest" description="Disordered" evidence="1">
    <location>
        <begin position="49"/>
        <end position="85"/>
    </location>
</feature>
<dbReference type="Pfam" id="PF10961">
    <property type="entry name" value="SelK_SelG"/>
    <property type="match status" value="1"/>
</dbReference>
<keyword evidence="3" id="KW-1185">Reference proteome</keyword>
<proteinExistence type="predicted"/>
<evidence type="ECO:0000313" key="2">
    <source>
        <dbReference type="Ensembl" id="ENSOMYP00000012605.2"/>
    </source>
</evidence>
<dbReference type="AlphaFoldDB" id="A0A8C7NTZ9"/>